<sequence length="140" mass="16344">MEAATDLPPSRHRRFRKQRKEIQGHTSATTISELPSHITSDILSRLPLKSIFICKRVCSSFRNLTLDPYFPQLQLPRSPLCLILYRRSFRSIPAYFRFLPLPDSPVDLCRRGTALFETQIESSEATPFWQHEEISVRDRL</sequence>
<gene>
    <name evidence="1" type="ORF">Vadar_019911</name>
</gene>
<dbReference type="Proteomes" id="UP000828048">
    <property type="component" value="Chromosome 1"/>
</dbReference>
<dbReference type="EMBL" id="CM037151">
    <property type="protein sequence ID" value="KAH7843715.1"/>
    <property type="molecule type" value="Genomic_DNA"/>
</dbReference>
<comment type="caution">
    <text evidence="1">The sequence shown here is derived from an EMBL/GenBank/DDBJ whole genome shotgun (WGS) entry which is preliminary data.</text>
</comment>
<evidence type="ECO:0000313" key="2">
    <source>
        <dbReference type="Proteomes" id="UP000828048"/>
    </source>
</evidence>
<organism evidence="1 2">
    <name type="scientific">Vaccinium darrowii</name>
    <dbReference type="NCBI Taxonomy" id="229202"/>
    <lineage>
        <taxon>Eukaryota</taxon>
        <taxon>Viridiplantae</taxon>
        <taxon>Streptophyta</taxon>
        <taxon>Embryophyta</taxon>
        <taxon>Tracheophyta</taxon>
        <taxon>Spermatophyta</taxon>
        <taxon>Magnoliopsida</taxon>
        <taxon>eudicotyledons</taxon>
        <taxon>Gunneridae</taxon>
        <taxon>Pentapetalae</taxon>
        <taxon>asterids</taxon>
        <taxon>Ericales</taxon>
        <taxon>Ericaceae</taxon>
        <taxon>Vaccinioideae</taxon>
        <taxon>Vaccinieae</taxon>
        <taxon>Vaccinium</taxon>
    </lineage>
</organism>
<accession>A0ACB7XT44</accession>
<keyword evidence="2" id="KW-1185">Reference proteome</keyword>
<name>A0ACB7XT44_9ERIC</name>
<proteinExistence type="predicted"/>
<evidence type="ECO:0000313" key="1">
    <source>
        <dbReference type="EMBL" id="KAH7843715.1"/>
    </source>
</evidence>
<protein>
    <submittedName>
        <fullName evidence="1">Uncharacterized protein</fullName>
    </submittedName>
</protein>
<reference evidence="1 2" key="1">
    <citation type="journal article" date="2021" name="Hortic Res">
        <title>High-quality reference genome and annotation aids understanding of berry development for evergreen blueberry (Vaccinium darrowii).</title>
        <authorList>
            <person name="Yu J."/>
            <person name="Hulse-Kemp A.M."/>
            <person name="Babiker E."/>
            <person name="Staton M."/>
        </authorList>
    </citation>
    <scope>NUCLEOTIDE SEQUENCE [LARGE SCALE GENOMIC DNA]</scope>
    <source>
        <strain evidence="2">cv. NJ 8807/NJ 8810</strain>
        <tissue evidence="1">Young leaf</tissue>
    </source>
</reference>